<name>A0A834C0T9_ORYME</name>
<gene>
    <name evidence="2" type="ORF">FQA47_013097</name>
</gene>
<feature type="region of interest" description="Disordered" evidence="1">
    <location>
        <begin position="98"/>
        <end position="121"/>
    </location>
</feature>
<reference evidence="2" key="1">
    <citation type="journal article" name="BMC Genomics">
        <title>Long-read sequencing and de novo genome assembly of marine medaka (Oryzias melastigma).</title>
        <authorList>
            <person name="Liang P."/>
            <person name="Saqib H.S.A."/>
            <person name="Ni X."/>
            <person name="Shen Y."/>
        </authorList>
    </citation>
    <scope>NUCLEOTIDE SEQUENCE</scope>
    <source>
        <strain evidence="2">Bigg-433</strain>
    </source>
</reference>
<sequence length="121" mass="13268">MSSSSSACWIERTVPVEYWVLLHTSRKQLSQRWTQAGLEETCRCFYSTKLSSDCAAMQSHPQTPDGSEAPRDLLAHTPFVLLVSGILGLNSADPKLKPCQVTNGQSEPAAVGSRHPLIQRS</sequence>
<evidence type="ECO:0000256" key="1">
    <source>
        <dbReference type="SAM" id="MobiDB-lite"/>
    </source>
</evidence>
<dbReference type="Proteomes" id="UP000646548">
    <property type="component" value="Unassembled WGS sequence"/>
</dbReference>
<organism evidence="2 3">
    <name type="scientific">Oryzias melastigma</name>
    <name type="common">Marine medaka</name>
    <dbReference type="NCBI Taxonomy" id="30732"/>
    <lineage>
        <taxon>Eukaryota</taxon>
        <taxon>Metazoa</taxon>
        <taxon>Chordata</taxon>
        <taxon>Craniata</taxon>
        <taxon>Vertebrata</taxon>
        <taxon>Euteleostomi</taxon>
        <taxon>Actinopterygii</taxon>
        <taxon>Neopterygii</taxon>
        <taxon>Teleostei</taxon>
        <taxon>Neoteleostei</taxon>
        <taxon>Acanthomorphata</taxon>
        <taxon>Ovalentaria</taxon>
        <taxon>Atherinomorphae</taxon>
        <taxon>Beloniformes</taxon>
        <taxon>Adrianichthyidae</taxon>
        <taxon>Oryziinae</taxon>
        <taxon>Oryzias</taxon>
    </lineage>
</organism>
<accession>A0A834C0T9</accession>
<dbReference type="AlphaFoldDB" id="A0A834C0T9"/>
<evidence type="ECO:0000313" key="2">
    <source>
        <dbReference type="EMBL" id="KAF6719139.1"/>
    </source>
</evidence>
<proteinExistence type="predicted"/>
<comment type="caution">
    <text evidence="2">The sequence shown here is derived from an EMBL/GenBank/DDBJ whole genome shotgun (WGS) entry which is preliminary data.</text>
</comment>
<protein>
    <submittedName>
        <fullName evidence="2">Uncharacterized protein</fullName>
    </submittedName>
</protein>
<evidence type="ECO:0000313" key="3">
    <source>
        <dbReference type="Proteomes" id="UP000646548"/>
    </source>
</evidence>
<dbReference type="EMBL" id="WKFB01000642">
    <property type="protein sequence ID" value="KAF6719139.1"/>
    <property type="molecule type" value="Genomic_DNA"/>
</dbReference>